<name>A0AAW6UBI7_9MOLU</name>
<dbReference type="Pfam" id="PF01926">
    <property type="entry name" value="MMR_HSR1"/>
    <property type="match status" value="1"/>
</dbReference>
<dbReference type="Gene3D" id="3.40.50.300">
    <property type="entry name" value="P-loop containing nucleotide triphosphate hydrolases"/>
    <property type="match status" value="1"/>
</dbReference>
<dbReference type="RefSeq" id="WP_282838723.1">
    <property type="nucleotide sequence ID" value="NZ_JASCXW010000003.1"/>
</dbReference>
<sequence length="341" mass="39236">MSTTIKCQGCGAVLQSDDINKVGYALSLDHDYCQACYRLLHYGEANTHFHPEDLPSLPADSLIVMVSSVLHLDLLFNYPVYRYQPDAKYVYIINQIDLLPIDTNLDLLIQNVTKKAKQMGIPFIDIILMSSKNKFDIDNLKKYLKTFRQKNIYLLGVQNSGKTTIFKTLTNQEKALAFKKAGLTQEALSAPFENHIIWDMPGLYQEGYLHHLLPYEIYKKLIPDVEIRPKIYQLKNNQSLFLEGLVSMTFQGVDPTVVLYVDRNINIHKTNETRVKELLLNKDKMFKIYTDKYEEKSFKIPKGKHQLTIADMGFVHIVGPITVKMNVPKNMHISITEALFQ</sequence>
<evidence type="ECO:0000313" key="2">
    <source>
        <dbReference type="EMBL" id="MDI6452308.1"/>
    </source>
</evidence>
<dbReference type="PANTHER" id="PTHR46434">
    <property type="entry name" value="GENETIC INTERACTOR OF PROHIBITINS 3, MITOCHONDRIAL"/>
    <property type="match status" value="1"/>
</dbReference>
<keyword evidence="3" id="KW-1185">Reference proteome</keyword>
<dbReference type="GO" id="GO:0005525">
    <property type="term" value="F:GTP binding"/>
    <property type="evidence" value="ECO:0007669"/>
    <property type="project" value="InterPro"/>
</dbReference>
<dbReference type="EMBL" id="JASCXW010000003">
    <property type="protein sequence ID" value="MDI6452308.1"/>
    <property type="molecule type" value="Genomic_DNA"/>
</dbReference>
<dbReference type="InterPro" id="IPR050896">
    <property type="entry name" value="Mito_lipid_metab_GTPase"/>
</dbReference>
<reference evidence="2" key="1">
    <citation type="submission" date="2023-05" db="EMBL/GenBank/DDBJ databases">
        <title>Mariniplasma microaerophilum sp. nov., a novel anaerobic mollicute isolated from terrestrial mud volcano, Taman Peninsula, Russia.</title>
        <authorList>
            <person name="Khomyakova M.A."/>
            <person name="Merkel A.Y."/>
            <person name="Slobodkin A.I."/>
        </authorList>
    </citation>
    <scope>NUCLEOTIDE SEQUENCE</scope>
    <source>
        <strain evidence="2">M4Ah</strain>
    </source>
</reference>
<dbReference type="PANTHER" id="PTHR46434:SF1">
    <property type="entry name" value="GENETIC INTERACTOR OF PROHIBITINS 3, MITOCHONDRIAL"/>
    <property type="match status" value="1"/>
</dbReference>
<organism evidence="2 3">
    <name type="scientific">Peloplasma aerotolerans</name>
    <dbReference type="NCBI Taxonomy" id="3044389"/>
    <lineage>
        <taxon>Bacteria</taxon>
        <taxon>Bacillati</taxon>
        <taxon>Mycoplasmatota</taxon>
        <taxon>Mollicutes</taxon>
        <taxon>Acholeplasmatales</taxon>
        <taxon>Acholeplasmataceae</taxon>
        <taxon>Peloplasma</taxon>
    </lineage>
</organism>
<dbReference type="Proteomes" id="UP001431532">
    <property type="component" value="Unassembled WGS sequence"/>
</dbReference>
<evidence type="ECO:0000259" key="1">
    <source>
        <dbReference type="Pfam" id="PF01926"/>
    </source>
</evidence>
<dbReference type="SUPFAM" id="SSF52540">
    <property type="entry name" value="P-loop containing nucleoside triphosphate hydrolases"/>
    <property type="match status" value="1"/>
</dbReference>
<dbReference type="InterPro" id="IPR006073">
    <property type="entry name" value="GTP-bd"/>
</dbReference>
<dbReference type="InterPro" id="IPR027417">
    <property type="entry name" value="P-loop_NTPase"/>
</dbReference>
<dbReference type="AlphaFoldDB" id="A0AAW6UBI7"/>
<evidence type="ECO:0000313" key="3">
    <source>
        <dbReference type="Proteomes" id="UP001431532"/>
    </source>
</evidence>
<accession>A0AAW6UBI7</accession>
<protein>
    <submittedName>
        <fullName evidence="2">50S ribosome-binding GTPase</fullName>
    </submittedName>
</protein>
<proteinExistence type="predicted"/>
<feature type="domain" description="G" evidence="1">
    <location>
        <begin position="152"/>
        <end position="205"/>
    </location>
</feature>
<comment type="caution">
    <text evidence="2">The sequence shown here is derived from an EMBL/GenBank/DDBJ whole genome shotgun (WGS) entry which is preliminary data.</text>
</comment>
<gene>
    <name evidence="2" type="ORF">QJ521_01920</name>
</gene>